<dbReference type="InterPro" id="IPR036162">
    <property type="entry name" value="Resolvase-like_N_sf"/>
</dbReference>
<organism evidence="3 4">
    <name type="scientific">Streptomyces lasiicapitis</name>
    <dbReference type="NCBI Taxonomy" id="1923961"/>
    <lineage>
        <taxon>Bacteria</taxon>
        <taxon>Bacillati</taxon>
        <taxon>Actinomycetota</taxon>
        <taxon>Actinomycetes</taxon>
        <taxon>Kitasatosporales</taxon>
        <taxon>Streptomycetaceae</taxon>
        <taxon>Streptomyces</taxon>
    </lineage>
</organism>
<dbReference type="Pfam" id="PF07508">
    <property type="entry name" value="Recombinase"/>
    <property type="match status" value="1"/>
</dbReference>
<dbReference type="PROSITE" id="PS51737">
    <property type="entry name" value="RECOMBINASE_DNA_BIND"/>
    <property type="match status" value="1"/>
</dbReference>
<proteinExistence type="predicted"/>
<evidence type="ECO:0000313" key="4">
    <source>
        <dbReference type="Proteomes" id="UP000656881"/>
    </source>
</evidence>
<dbReference type="SMART" id="SM00857">
    <property type="entry name" value="Resolvase"/>
    <property type="match status" value="1"/>
</dbReference>
<keyword evidence="4" id="KW-1185">Reference proteome</keyword>
<dbReference type="EMBL" id="BMNG01000012">
    <property type="protein sequence ID" value="GGO51667.1"/>
    <property type="molecule type" value="Genomic_DNA"/>
</dbReference>
<feature type="region of interest" description="Disordered" evidence="1">
    <location>
        <begin position="536"/>
        <end position="567"/>
    </location>
</feature>
<feature type="domain" description="Recombinase" evidence="2">
    <location>
        <begin position="163"/>
        <end position="324"/>
    </location>
</feature>
<dbReference type="InterPro" id="IPR038109">
    <property type="entry name" value="DNA_bind_recomb_sf"/>
</dbReference>
<dbReference type="Pfam" id="PF00239">
    <property type="entry name" value="Resolvase"/>
    <property type="match status" value="1"/>
</dbReference>
<sequence length="567" mass="62898">MVRFAFYGRVSTEDQQDPAASRAWQLARATALTEAHGPVVAEYFDIGQSRAIPWKRRPRAADLLTALADPARDFDAVVIGEPQRAFYGNQYGLTYPLFVHYGVQLWVPEVGGPIDPESEAHDLVMSVFGGMSKAERSRIKLRVRTAMATQARLEGRFLGGRPPYGYRLADAGPHPHPAKAAEGRRAHRLEIDPATGPVVQRIFGDYLGGYGIYALAQRLTDDHIPCPSAADPERNPHRCGIAWSKSAVRAILTNPRYTGHQVWNRQHKHETLIDVDDVGLGHATALRWNPKQEWIYSEHPAHPALISRETFDAVQQRLASRGPASTGRTVLRTRHAYALKGLIFHTQCGRRMQGNWANSRAHYRCRFPAEYALANRLAHPLNVYLREDSVLPPLDAWLATAFAPKHLHASLTALEQAQPCQDPRLTASRRTIKDCDRKLKRYRAALEAGADPALINEWTSEITAQRAAARAQLAAASASPDQPIRRLTKAEIHTLVETLSGLLAVLNRADPADKLEVYRQLGLRLEYDHQTQKVLAESRPAPSMGLLSVSEGGLEPPRPIKGTSTSS</sequence>
<protein>
    <submittedName>
        <fullName evidence="3">Recombinase</fullName>
    </submittedName>
</protein>
<dbReference type="CDD" id="cd00338">
    <property type="entry name" value="Ser_Recombinase"/>
    <property type="match status" value="1"/>
</dbReference>
<reference evidence="4" key="1">
    <citation type="journal article" date="2019" name="Int. J. Syst. Evol. Microbiol.">
        <title>The Global Catalogue of Microorganisms (GCM) 10K type strain sequencing project: providing services to taxonomists for standard genome sequencing and annotation.</title>
        <authorList>
            <consortium name="The Broad Institute Genomics Platform"/>
            <consortium name="The Broad Institute Genome Sequencing Center for Infectious Disease"/>
            <person name="Wu L."/>
            <person name="Ma J."/>
        </authorList>
    </citation>
    <scope>NUCLEOTIDE SEQUENCE [LARGE SCALE GENOMIC DNA]</scope>
    <source>
        <strain evidence="4">CGMCC 4.7349</strain>
    </source>
</reference>
<dbReference type="Gene3D" id="3.40.50.1390">
    <property type="entry name" value="Resolvase, N-terminal catalytic domain"/>
    <property type="match status" value="1"/>
</dbReference>
<dbReference type="InterPro" id="IPR006119">
    <property type="entry name" value="Resolv_N"/>
</dbReference>
<dbReference type="PANTHER" id="PTHR30461:SF23">
    <property type="entry name" value="DNA RECOMBINASE-RELATED"/>
    <property type="match status" value="1"/>
</dbReference>
<evidence type="ECO:0000256" key="1">
    <source>
        <dbReference type="SAM" id="MobiDB-lite"/>
    </source>
</evidence>
<evidence type="ECO:0000313" key="3">
    <source>
        <dbReference type="EMBL" id="GGO51667.1"/>
    </source>
</evidence>
<dbReference type="Gene3D" id="3.90.1750.20">
    <property type="entry name" value="Putative Large Serine Recombinase, Chain B, Domain 2"/>
    <property type="match status" value="1"/>
</dbReference>
<dbReference type="InterPro" id="IPR050639">
    <property type="entry name" value="SSR_resolvase"/>
</dbReference>
<gene>
    <name evidence="3" type="ORF">GCM10012286_54920</name>
</gene>
<dbReference type="Proteomes" id="UP000656881">
    <property type="component" value="Unassembled WGS sequence"/>
</dbReference>
<dbReference type="InterPro" id="IPR011109">
    <property type="entry name" value="DNA_bind_recombinase_dom"/>
</dbReference>
<name>A0ABQ2MG98_9ACTN</name>
<dbReference type="PANTHER" id="PTHR30461">
    <property type="entry name" value="DNA-INVERTASE FROM LAMBDOID PROPHAGE"/>
    <property type="match status" value="1"/>
</dbReference>
<comment type="caution">
    <text evidence="3">The sequence shown here is derived from an EMBL/GenBank/DDBJ whole genome shotgun (WGS) entry which is preliminary data.</text>
</comment>
<evidence type="ECO:0000259" key="2">
    <source>
        <dbReference type="PROSITE" id="PS51737"/>
    </source>
</evidence>
<dbReference type="SUPFAM" id="SSF53041">
    <property type="entry name" value="Resolvase-like"/>
    <property type="match status" value="1"/>
</dbReference>
<accession>A0ABQ2MG98</accession>